<name>A0A6H5GE97_9HEMI</name>
<dbReference type="AlphaFoldDB" id="A0A6H5GE97"/>
<organism evidence="2 3">
    <name type="scientific">Nesidiocoris tenuis</name>
    <dbReference type="NCBI Taxonomy" id="355587"/>
    <lineage>
        <taxon>Eukaryota</taxon>
        <taxon>Metazoa</taxon>
        <taxon>Ecdysozoa</taxon>
        <taxon>Arthropoda</taxon>
        <taxon>Hexapoda</taxon>
        <taxon>Insecta</taxon>
        <taxon>Pterygota</taxon>
        <taxon>Neoptera</taxon>
        <taxon>Paraneoptera</taxon>
        <taxon>Hemiptera</taxon>
        <taxon>Heteroptera</taxon>
        <taxon>Panheteroptera</taxon>
        <taxon>Cimicomorpha</taxon>
        <taxon>Miridae</taxon>
        <taxon>Dicyphina</taxon>
        <taxon>Nesidiocoris</taxon>
    </lineage>
</organism>
<protein>
    <submittedName>
        <fullName evidence="2">Uncharacterized protein</fullName>
    </submittedName>
</protein>
<evidence type="ECO:0000256" key="1">
    <source>
        <dbReference type="SAM" id="MobiDB-lite"/>
    </source>
</evidence>
<gene>
    <name evidence="2" type="ORF">NTEN_LOCUS7463</name>
</gene>
<accession>A0A6H5GE97</accession>
<sequence length="132" mass="15204">MISTSSEAFAPATISRLDGRADRNPRSKFSFSLPQRRPPGHIFVSSYHTTRHLDENSHHFSKKKNESTQGDIYLRLKTIQRRADKTRCSAFEAIFARPELSTSRWTSVWQCGSMENYKLAISCLYLDGFRIT</sequence>
<evidence type="ECO:0000313" key="2">
    <source>
        <dbReference type="EMBL" id="CAB0001676.1"/>
    </source>
</evidence>
<feature type="region of interest" description="Disordered" evidence="1">
    <location>
        <begin position="1"/>
        <end position="37"/>
    </location>
</feature>
<keyword evidence="3" id="KW-1185">Reference proteome</keyword>
<reference evidence="2 3" key="1">
    <citation type="submission" date="2020-02" db="EMBL/GenBank/DDBJ databases">
        <authorList>
            <person name="Ferguson B K."/>
        </authorList>
    </citation>
    <scope>NUCLEOTIDE SEQUENCE [LARGE SCALE GENOMIC DNA]</scope>
</reference>
<evidence type="ECO:0000313" key="3">
    <source>
        <dbReference type="Proteomes" id="UP000479000"/>
    </source>
</evidence>
<dbReference type="Proteomes" id="UP000479000">
    <property type="component" value="Unassembled WGS sequence"/>
</dbReference>
<proteinExistence type="predicted"/>
<dbReference type="EMBL" id="CADCXU010011277">
    <property type="protein sequence ID" value="CAB0001676.1"/>
    <property type="molecule type" value="Genomic_DNA"/>
</dbReference>